<dbReference type="InParanoid" id="E8QX15"/>
<dbReference type="InterPro" id="IPR002937">
    <property type="entry name" value="Amino_oxidase"/>
</dbReference>
<dbReference type="RefSeq" id="WP_013566342.1">
    <property type="nucleotide sequence ID" value="NC_014962.1"/>
</dbReference>
<dbReference type="STRING" id="575540.Isop_3497"/>
<dbReference type="Pfam" id="PF01593">
    <property type="entry name" value="Amino_oxidase"/>
    <property type="match status" value="1"/>
</dbReference>
<dbReference type="PRINTS" id="PR00757">
    <property type="entry name" value="AMINEOXDASEF"/>
</dbReference>
<feature type="region of interest" description="Disordered" evidence="3">
    <location>
        <begin position="495"/>
        <end position="519"/>
    </location>
</feature>
<dbReference type="OrthoDB" id="9814556at2"/>
<dbReference type="PANTHER" id="PTHR42923">
    <property type="entry name" value="PROTOPORPHYRINOGEN OXIDASE"/>
    <property type="match status" value="1"/>
</dbReference>
<evidence type="ECO:0000313" key="5">
    <source>
        <dbReference type="EMBL" id="ADV64054.1"/>
    </source>
</evidence>
<evidence type="ECO:0000256" key="3">
    <source>
        <dbReference type="SAM" id="MobiDB-lite"/>
    </source>
</evidence>
<dbReference type="InterPro" id="IPR036188">
    <property type="entry name" value="FAD/NAD-bd_sf"/>
</dbReference>
<evidence type="ECO:0000256" key="2">
    <source>
        <dbReference type="ARBA" id="ARBA00023002"/>
    </source>
</evidence>
<reference key="1">
    <citation type="submission" date="2010-11" db="EMBL/GenBank/DDBJ databases">
        <title>The complete sequence of chromosome of Isophaera pallida ATCC 43644.</title>
        <authorList>
            <consortium name="US DOE Joint Genome Institute (JGI-PGF)"/>
            <person name="Lucas S."/>
            <person name="Copeland A."/>
            <person name="Lapidus A."/>
            <person name="Bruce D."/>
            <person name="Goodwin L."/>
            <person name="Pitluck S."/>
            <person name="Kyrpides N."/>
            <person name="Mavromatis K."/>
            <person name="Pagani I."/>
            <person name="Ivanova N."/>
            <person name="Saunders E."/>
            <person name="Brettin T."/>
            <person name="Detter J.C."/>
            <person name="Han C."/>
            <person name="Tapia R."/>
            <person name="Land M."/>
            <person name="Hauser L."/>
            <person name="Markowitz V."/>
            <person name="Cheng J.-F."/>
            <person name="Hugenholtz P."/>
            <person name="Woyke T."/>
            <person name="Wu D."/>
            <person name="Eisen J.A."/>
        </authorList>
    </citation>
    <scope>NUCLEOTIDE SEQUENCE</scope>
    <source>
        <strain>ATCC 43644</strain>
    </source>
</reference>
<dbReference type="InterPro" id="IPR001613">
    <property type="entry name" value="Flavin_amine_oxidase"/>
</dbReference>
<feature type="domain" description="Amine oxidase" evidence="4">
    <location>
        <begin position="26"/>
        <end position="455"/>
    </location>
</feature>
<evidence type="ECO:0000256" key="1">
    <source>
        <dbReference type="ARBA" id="ARBA00001974"/>
    </source>
</evidence>
<sequence>MTTAWATPKADWMPPPPRVAIVGGGLAGLAAAVALTGRDLNLTLYESRPRLGGRAGSFTDATTGELVDHCQHIALGCCVNVIAFLETIGRGDFLKPFDRIPMIGPDRRAGALKAGPLPAPLHLAGGLFRLPFLTWGDKLGIAYAVTRLALRPDFRPNEPFAAWLTRHRQSPHAIERFWEPILVSALNESLDRIDPGLARMVIVEGLMRNRYGYRPLIPRGPLGEVFGPSLEHWLTTRGVKIHLSTSVRRIELEDEPQAVAGLTLRDGRVVEADLVILALPFGRVAAVLPERGQRRLSTLIETLNSMEAAPITGIHLWFDRPVCPIEFAATPGRMIQWVFNHRKIGGGADAGPEYLQLVVSASRGLKGMGRQAIIDRALAELTAIWPEVGQARLNAARVVTEHAATFSATPGLEKRRPFQRTPIDGLFLAGDWTATGWPATMEGAVRSGFLAAEEALEYLGCPRRLVRPNPPGNGLSRWLLGPPPCDRPGRLILGPIADEPPEPLGSSSPNAETEMIAAG</sequence>
<dbReference type="KEGG" id="ipa:Isop_3497"/>
<dbReference type="EMBL" id="CP002353">
    <property type="protein sequence ID" value="ADV64054.1"/>
    <property type="molecule type" value="Genomic_DNA"/>
</dbReference>
<evidence type="ECO:0000259" key="4">
    <source>
        <dbReference type="Pfam" id="PF01593"/>
    </source>
</evidence>
<protein>
    <submittedName>
        <fullName evidence="5">Squalene-associated FAD-dependent desaturase</fullName>
    </submittedName>
</protein>
<comment type="cofactor">
    <cofactor evidence="1">
        <name>FAD</name>
        <dbReference type="ChEBI" id="CHEBI:57692"/>
    </cofactor>
</comment>
<accession>E8QX15</accession>
<dbReference type="Proteomes" id="UP000008631">
    <property type="component" value="Chromosome"/>
</dbReference>
<reference evidence="5 6" key="2">
    <citation type="journal article" date="2011" name="Stand. Genomic Sci.">
        <title>Complete genome sequence of Isosphaera pallida type strain (IS1B).</title>
        <authorList>
            <consortium name="US DOE Joint Genome Institute (JGI-PGF)"/>
            <person name="Goker M."/>
            <person name="Cleland D."/>
            <person name="Saunders E."/>
            <person name="Lapidus A."/>
            <person name="Nolan M."/>
            <person name="Lucas S."/>
            <person name="Hammon N."/>
            <person name="Deshpande S."/>
            <person name="Cheng J.F."/>
            <person name="Tapia R."/>
            <person name="Han C."/>
            <person name="Goodwin L."/>
            <person name="Pitluck S."/>
            <person name="Liolios K."/>
            <person name="Pagani I."/>
            <person name="Ivanova N."/>
            <person name="Mavromatis K."/>
            <person name="Pati A."/>
            <person name="Chen A."/>
            <person name="Palaniappan K."/>
            <person name="Land M."/>
            <person name="Hauser L."/>
            <person name="Chang Y.J."/>
            <person name="Jeffries C.D."/>
            <person name="Detter J.C."/>
            <person name="Beck B."/>
            <person name="Woyke T."/>
            <person name="Bristow J."/>
            <person name="Eisen J.A."/>
            <person name="Markowitz V."/>
            <person name="Hugenholtz P."/>
            <person name="Kyrpides N.C."/>
            <person name="Klenk H.P."/>
        </authorList>
    </citation>
    <scope>NUCLEOTIDE SEQUENCE [LARGE SCALE GENOMIC DNA]</scope>
    <source>
        <strain evidence="6">ATCC 43644 / DSM 9630 / IS1B</strain>
    </source>
</reference>
<proteinExistence type="predicted"/>
<gene>
    <name evidence="5" type="ordered locus">Isop_3497</name>
</gene>
<dbReference type="HOGENOM" id="CLU_022687_2_0_0"/>
<dbReference type="InterPro" id="IPR050464">
    <property type="entry name" value="Zeta_carotene_desat/Oxidored"/>
</dbReference>
<organism evidence="5 6">
    <name type="scientific">Isosphaera pallida (strain ATCC 43644 / DSM 9630 / IS1B)</name>
    <dbReference type="NCBI Taxonomy" id="575540"/>
    <lineage>
        <taxon>Bacteria</taxon>
        <taxon>Pseudomonadati</taxon>
        <taxon>Planctomycetota</taxon>
        <taxon>Planctomycetia</taxon>
        <taxon>Isosphaerales</taxon>
        <taxon>Isosphaeraceae</taxon>
        <taxon>Isosphaera</taxon>
    </lineage>
</organism>
<dbReference type="InterPro" id="IPR017830">
    <property type="entry name" value="SQase_HpnE"/>
</dbReference>
<name>E8QX15_ISOPI</name>
<dbReference type="NCBIfam" id="TIGR03467">
    <property type="entry name" value="HpnE"/>
    <property type="match status" value="1"/>
</dbReference>
<dbReference type="SUPFAM" id="SSF51905">
    <property type="entry name" value="FAD/NAD(P)-binding domain"/>
    <property type="match status" value="1"/>
</dbReference>
<dbReference type="AlphaFoldDB" id="E8QX15"/>
<dbReference type="GO" id="GO:0016491">
    <property type="term" value="F:oxidoreductase activity"/>
    <property type="evidence" value="ECO:0007669"/>
    <property type="project" value="UniProtKB-KW"/>
</dbReference>
<dbReference type="eggNOG" id="COG3349">
    <property type="taxonomic scope" value="Bacteria"/>
</dbReference>
<dbReference type="PANTHER" id="PTHR42923:SF47">
    <property type="entry name" value="BLR3003 PROTEIN"/>
    <property type="match status" value="1"/>
</dbReference>
<dbReference type="Gene3D" id="3.50.50.60">
    <property type="entry name" value="FAD/NAD(P)-binding domain"/>
    <property type="match status" value="3"/>
</dbReference>
<evidence type="ECO:0000313" key="6">
    <source>
        <dbReference type="Proteomes" id="UP000008631"/>
    </source>
</evidence>
<keyword evidence="2" id="KW-0560">Oxidoreductase</keyword>
<keyword evidence="6" id="KW-1185">Reference proteome</keyword>